<keyword evidence="3" id="KW-1185">Reference proteome</keyword>
<dbReference type="STRING" id="394221.Mmar10_0218"/>
<feature type="chain" id="PRO_5004168511" evidence="1">
    <location>
        <begin position="24"/>
        <end position="125"/>
    </location>
</feature>
<sequence length="125" mass="13787" precursor="true">MRLWCAIILTVLIGLSSPMDSHAIDQHENDDHDAFGLILAFAEDEGAHIERVGFNHHEDGHEHEGAKSEDSHHTGHIHLGYDHSTMLPITGQQLLVAETPIRFGIANQRAPSGRHCQTNFGLSAK</sequence>
<keyword evidence="1" id="KW-0732">Signal</keyword>
<dbReference type="Proteomes" id="UP000001964">
    <property type="component" value="Chromosome"/>
</dbReference>
<feature type="signal peptide" evidence="1">
    <location>
        <begin position="1"/>
        <end position="23"/>
    </location>
</feature>
<dbReference type="KEGG" id="mmr:Mmar10_0218"/>
<proteinExistence type="predicted"/>
<gene>
    <name evidence="2" type="ordered locus">Mmar10_0218</name>
</gene>
<reference evidence="2 3" key="1">
    <citation type="submission" date="2006-08" db="EMBL/GenBank/DDBJ databases">
        <title>Complete sequence of Maricaulis maris MCS10.</title>
        <authorList>
            <consortium name="US DOE Joint Genome Institute"/>
            <person name="Copeland A."/>
            <person name="Lucas S."/>
            <person name="Lapidus A."/>
            <person name="Barry K."/>
            <person name="Detter J.C."/>
            <person name="Glavina del Rio T."/>
            <person name="Hammon N."/>
            <person name="Israni S."/>
            <person name="Dalin E."/>
            <person name="Tice H."/>
            <person name="Pitluck S."/>
            <person name="Saunders E."/>
            <person name="Brettin T."/>
            <person name="Bruce D."/>
            <person name="Han C."/>
            <person name="Tapia R."/>
            <person name="Gilna P."/>
            <person name="Schmutz J."/>
            <person name="Larimer F."/>
            <person name="Land M."/>
            <person name="Hauser L."/>
            <person name="Kyrpides N."/>
            <person name="Mikhailova N."/>
            <person name="Viollier P."/>
            <person name="Stephens C."/>
            <person name="Richardson P."/>
        </authorList>
    </citation>
    <scope>NUCLEOTIDE SEQUENCE [LARGE SCALE GENOMIC DNA]</scope>
    <source>
        <strain evidence="2 3">MCS10</strain>
    </source>
</reference>
<accession>Q0AT74</accession>
<evidence type="ECO:0000313" key="3">
    <source>
        <dbReference type="Proteomes" id="UP000001964"/>
    </source>
</evidence>
<dbReference type="HOGENOM" id="CLU_1989988_0_0_5"/>
<evidence type="ECO:0000313" key="2">
    <source>
        <dbReference type="EMBL" id="ABI64513.1"/>
    </source>
</evidence>
<dbReference type="EMBL" id="CP000449">
    <property type="protein sequence ID" value="ABI64513.1"/>
    <property type="molecule type" value="Genomic_DNA"/>
</dbReference>
<protein>
    <submittedName>
        <fullName evidence="2">Uncharacterized protein</fullName>
    </submittedName>
</protein>
<dbReference type="AlphaFoldDB" id="Q0AT74"/>
<name>Q0AT74_MARMM</name>
<evidence type="ECO:0000256" key="1">
    <source>
        <dbReference type="SAM" id="SignalP"/>
    </source>
</evidence>
<organism evidence="2 3">
    <name type="scientific">Maricaulis maris (strain MCS10)</name>
    <name type="common">Caulobacter maris</name>
    <dbReference type="NCBI Taxonomy" id="394221"/>
    <lineage>
        <taxon>Bacteria</taxon>
        <taxon>Pseudomonadati</taxon>
        <taxon>Pseudomonadota</taxon>
        <taxon>Alphaproteobacteria</taxon>
        <taxon>Maricaulales</taxon>
        <taxon>Maricaulaceae</taxon>
        <taxon>Maricaulis</taxon>
    </lineage>
</organism>